<feature type="transmembrane region" description="Helical" evidence="1">
    <location>
        <begin position="107"/>
        <end position="131"/>
    </location>
</feature>
<evidence type="ECO:0008006" key="4">
    <source>
        <dbReference type="Google" id="ProtNLM"/>
    </source>
</evidence>
<keyword evidence="3" id="KW-1185">Reference proteome</keyword>
<evidence type="ECO:0000256" key="1">
    <source>
        <dbReference type="SAM" id="Phobius"/>
    </source>
</evidence>
<proteinExistence type="predicted"/>
<accession>A0A5C5U282</accession>
<dbReference type="OrthoDB" id="1143964at2"/>
<sequence>MSRSVPVPFRVIAVLGLLWNLYGLAMFWLNLTISPEAVAALPDAQREITLAMPRWIMLPFAIATIGGVLGMLALLLRRRWATPLLLASLLALVVQFVAVYATTPVWALTGAAGAVFPLLLWLVALGLWLYARRAAARGWLR</sequence>
<name>A0A5C5U282_9GAMM</name>
<feature type="transmembrane region" description="Helical" evidence="1">
    <location>
        <begin position="7"/>
        <end position="29"/>
    </location>
</feature>
<dbReference type="AlphaFoldDB" id="A0A5C5U282"/>
<evidence type="ECO:0000313" key="2">
    <source>
        <dbReference type="EMBL" id="TWT19662.1"/>
    </source>
</evidence>
<reference evidence="2 3" key="1">
    <citation type="submission" date="2019-07" db="EMBL/GenBank/DDBJ databases">
        <title>Luteimonas sp. YD-1 nov., isolated from acidic soil.</title>
        <authorList>
            <person name="Zhou J."/>
        </authorList>
    </citation>
    <scope>NUCLEOTIDE SEQUENCE [LARGE SCALE GENOMIC DNA]</scope>
    <source>
        <strain evidence="2 3">YD-1</strain>
    </source>
</reference>
<gene>
    <name evidence="2" type="ORF">FQY79_07410</name>
</gene>
<feature type="transmembrane region" description="Helical" evidence="1">
    <location>
        <begin position="55"/>
        <end position="76"/>
    </location>
</feature>
<dbReference type="EMBL" id="VOHE01000003">
    <property type="protein sequence ID" value="TWT19662.1"/>
    <property type="molecule type" value="Genomic_DNA"/>
</dbReference>
<keyword evidence="1" id="KW-1133">Transmembrane helix</keyword>
<dbReference type="Proteomes" id="UP000315949">
    <property type="component" value="Unassembled WGS sequence"/>
</dbReference>
<keyword evidence="1" id="KW-0472">Membrane</keyword>
<evidence type="ECO:0000313" key="3">
    <source>
        <dbReference type="Proteomes" id="UP000315949"/>
    </source>
</evidence>
<comment type="caution">
    <text evidence="2">The sequence shown here is derived from an EMBL/GenBank/DDBJ whole genome shotgun (WGS) entry which is preliminary data.</text>
</comment>
<keyword evidence="1" id="KW-0812">Transmembrane</keyword>
<feature type="transmembrane region" description="Helical" evidence="1">
    <location>
        <begin position="83"/>
        <end position="101"/>
    </location>
</feature>
<dbReference type="RefSeq" id="WP_146312271.1">
    <property type="nucleotide sequence ID" value="NZ_VOHE01000003.1"/>
</dbReference>
<protein>
    <recommendedName>
        <fullName evidence="4">Sugar transporter</fullName>
    </recommendedName>
</protein>
<organism evidence="2 3">
    <name type="scientific">Luteimonas wenzhouensis</name>
    <dbReference type="NCBI Taxonomy" id="2599615"/>
    <lineage>
        <taxon>Bacteria</taxon>
        <taxon>Pseudomonadati</taxon>
        <taxon>Pseudomonadota</taxon>
        <taxon>Gammaproteobacteria</taxon>
        <taxon>Lysobacterales</taxon>
        <taxon>Lysobacteraceae</taxon>
        <taxon>Luteimonas</taxon>
    </lineage>
</organism>